<accession>A0A371NYC1</accession>
<protein>
    <submittedName>
        <fullName evidence="8">MFS transporter</fullName>
    </submittedName>
</protein>
<dbReference type="GO" id="GO:0005886">
    <property type="term" value="C:plasma membrane"/>
    <property type="evidence" value="ECO:0007669"/>
    <property type="project" value="UniProtKB-SubCell"/>
</dbReference>
<evidence type="ECO:0000256" key="2">
    <source>
        <dbReference type="ARBA" id="ARBA00022448"/>
    </source>
</evidence>
<evidence type="ECO:0000259" key="7">
    <source>
        <dbReference type="PROSITE" id="PS50850"/>
    </source>
</evidence>
<dbReference type="InterPro" id="IPR020846">
    <property type="entry name" value="MFS_dom"/>
</dbReference>
<feature type="transmembrane region" description="Helical" evidence="6">
    <location>
        <begin position="65"/>
        <end position="84"/>
    </location>
</feature>
<keyword evidence="4 6" id="KW-1133">Transmembrane helix</keyword>
<evidence type="ECO:0000256" key="5">
    <source>
        <dbReference type="ARBA" id="ARBA00023136"/>
    </source>
</evidence>
<feature type="transmembrane region" description="Helical" evidence="6">
    <location>
        <begin position="444"/>
        <end position="463"/>
    </location>
</feature>
<feature type="transmembrane region" description="Helical" evidence="6">
    <location>
        <begin position="121"/>
        <end position="141"/>
    </location>
</feature>
<feature type="transmembrane region" description="Helical" evidence="6">
    <location>
        <begin position="284"/>
        <end position="308"/>
    </location>
</feature>
<feature type="transmembrane region" description="Helical" evidence="6">
    <location>
        <begin position="380"/>
        <end position="404"/>
    </location>
</feature>
<organism evidence="8 9">
    <name type="scientific">Microbacterium bovistercoris</name>
    <dbReference type="NCBI Taxonomy" id="2293570"/>
    <lineage>
        <taxon>Bacteria</taxon>
        <taxon>Bacillati</taxon>
        <taxon>Actinomycetota</taxon>
        <taxon>Actinomycetes</taxon>
        <taxon>Micrococcales</taxon>
        <taxon>Microbacteriaceae</taxon>
        <taxon>Microbacterium</taxon>
    </lineage>
</organism>
<dbReference type="InterPro" id="IPR036259">
    <property type="entry name" value="MFS_trans_sf"/>
</dbReference>
<feature type="transmembrane region" description="Helical" evidence="6">
    <location>
        <begin position="241"/>
        <end position="264"/>
    </location>
</feature>
<evidence type="ECO:0000256" key="1">
    <source>
        <dbReference type="ARBA" id="ARBA00004651"/>
    </source>
</evidence>
<dbReference type="InterPro" id="IPR011701">
    <property type="entry name" value="MFS"/>
</dbReference>
<dbReference type="Pfam" id="PF07690">
    <property type="entry name" value="MFS_1"/>
    <property type="match status" value="1"/>
</dbReference>
<dbReference type="PRINTS" id="PR01036">
    <property type="entry name" value="TCRTETB"/>
</dbReference>
<feature type="transmembrane region" description="Helical" evidence="6">
    <location>
        <begin position="416"/>
        <end position="438"/>
    </location>
</feature>
<keyword evidence="9" id="KW-1185">Reference proteome</keyword>
<feature type="transmembrane region" description="Helical" evidence="6">
    <location>
        <begin position="179"/>
        <end position="203"/>
    </location>
</feature>
<keyword evidence="5 6" id="KW-0472">Membrane</keyword>
<dbReference type="PANTHER" id="PTHR42718">
    <property type="entry name" value="MAJOR FACILITATOR SUPERFAMILY MULTIDRUG TRANSPORTER MFSC"/>
    <property type="match status" value="1"/>
</dbReference>
<evidence type="ECO:0000313" key="8">
    <source>
        <dbReference type="EMBL" id="REJ08565.1"/>
    </source>
</evidence>
<evidence type="ECO:0000256" key="3">
    <source>
        <dbReference type="ARBA" id="ARBA00022692"/>
    </source>
</evidence>
<evidence type="ECO:0000313" key="9">
    <source>
        <dbReference type="Proteomes" id="UP000262172"/>
    </source>
</evidence>
<comment type="caution">
    <text evidence="8">The sequence shown here is derived from an EMBL/GenBank/DDBJ whole genome shotgun (WGS) entry which is preliminary data.</text>
</comment>
<feature type="transmembrane region" description="Helical" evidence="6">
    <location>
        <begin position="354"/>
        <end position="374"/>
    </location>
</feature>
<comment type="subcellular location">
    <subcellularLocation>
        <location evidence="1">Cell membrane</location>
        <topology evidence="1">Multi-pass membrane protein</topology>
    </subcellularLocation>
</comment>
<reference evidence="8 9" key="1">
    <citation type="submission" date="2018-08" db="EMBL/GenBank/DDBJ databases">
        <title>Isolation, diversity and antifungal activity of Actinobacteria from cow dung.</title>
        <authorList>
            <person name="Ling L."/>
        </authorList>
    </citation>
    <scope>NUCLEOTIDE SEQUENCE [LARGE SCALE GENOMIC DNA]</scope>
    <source>
        <strain evidence="8 9">NEAU-LLE</strain>
    </source>
</reference>
<dbReference type="PROSITE" id="PS50850">
    <property type="entry name" value="MFS"/>
    <property type="match status" value="1"/>
</dbReference>
<dbReference type="SUPFAM" id="SSF103473">
    <property type="entry name" value="MFS general substrate transporter"/>
    <property type="match status" value="1"/>
</dbReference>
<name>A0A371NYC1_9MICO</name>
<evidence type="ECO:0000256" key="6">
    <source>
        <dbReference type="SAM" id="Phobius"/>
    </source>
</evidence>
<feature type="transmembrane region" description="Helical" evidence="6">
    <location>
        <begin position="328"/>
        <end position="347"/>
    </location>
</feature>
<keyword evidence="3 6" id="KW-0812">Transmembrane</keyword>
<dbReference type="AlphaFoldDB" id="A0A371NYC1"/>
<dbReference type="OrthoDB" id="3717319at2"/>
<feature type="transmembrane region" description="Helical" evidence="6">
    <location>
        <begin position="96"/>
        <end position="115"/>
    </location>
</feature>
<feature type="transmembrane region" description="Helical" evidence="6">
    <location>
        <begin position="148"/>
        <end position="167"/>
    </location>
</feature>
<dbReference type="GO" id="GO:0022857">
    <property type="term" value="F:transmembrane transporter activity"/>
    <property type="evidence" value="ECO:0007669"/>
    <property type="project" value="InterPro"/>
</dbReference>
<dbReference type="EMBL" id="QUAB01000010">
    <property type="protein sequence ID" value="REJ08565.1"/>
    <property type="molecule type" value="Genomic_DNA"/>
</dbReference>
<dbReference type="Proteomes" id="UP000262172">
    <property type="component" value="Unassembled WGS sequence"/>
</dbReference>
<feature type="transmembrane region" description="Helical" evidence="6">
    <location>
        <begin position="28"/>
        <end position="45"/>
    </location>
</feature>
<dbReference type="Gene3D" id="1.20.1250.20">
    <property type="entry name" value="MFS general substrate transporter like domains"/>
    <property type="match status" value="2"/>
</dbReference>
<feature type="transmembrane region" description="Helical" evidence="6">
    <location>
        <begin position="215"/>
        <end position="235"/>
    </location>
</feature>
<gene>
    <name evidence="8" type="ORF">DY023_00950</name>
</gene>
<dbReference type="PANTHER" id="PTHR42718:SF9">
    <property type="entry name" value="MAJOR FACILITATOR SUPERFAMILY MULTIDRUG TRANSPORTER MFSC"/>
    <property type="match status" value="1"/>
</dbReference>
<keyword evidence="2" id="KW-0813">Transport</keyword>
<sequence length="473" mass="49077">MTKESSMQSSPSPAVLDRPEPIRGIRSVAMVATLILTVVAFQLNSSMITPALPDISKQLGAPMDAVSQVSSLFFLAGAVGGIILARWSDFIGRKRALLIVLGLIALGTVLCIISPNLTVLLIGRVLQGASSAAFQISYVILAETLPVAVFPTVLGVLTAINGGVGGVDGWIGGLLADAFGFRALFVVILVVAVLAIVCVALAVPRDGAPSSTGRMDWWGAAALSIGLICLTYFVSTGSGQGWFAPLTLVFLAGTIAAFLAFAAIEKRRTTPLVAVQHLRSRQVWPVLAVTVLTLSSVFTVINFTIVILSQDQAVGYGMNASTSALMYLTPPALIGLAAAPLSGWLAGRFGWIPMLRVGMVLSIAALVVTAVFPFSQWTVFAMFVVLGISYNGVVLTTTNGLGVLQSPSEAPAILPSMNSTGFGFGASLGIAIVAPFVVTGSYTLALWISVGISVLAFVASLFLQPKPAGRPTA</sequence>
<evidence type="ECO:0000256" key="4">
    <source>
        <dbReference type="ARBA" id="ARBA00022989"/>
    </source>
</evidence>
<feature type="domain" description="Major facilitator superfamily (MFS) profile" evidence="7">
    <location>
        <begin position="30"/>
        <end position="468"/>
    </location>
</feature>
<proteinExistence type="predicted"/>